<dbReference type="Proteomes" id="UP000663823">
    <property type="component" value="Unassembled WGS sequence"/>
</dbReference>
<sequence>HEKTKALLLEKQIRSCDDEHTHASIKGILKSGNPFYKFIINHISNPAKQQNK</sequence>
<reference evidence="1" key="1">
    <citation type="submission" date="2021-02" db="EMBL/GenBank/DDBJ databases">
        <authorList>
            <person name="Nowell W R."/>
        </authorList>
    </citation>
    <scope>NUCLEOTIDE SEQUENCE</scope>
</reference>
<proteinExistence type="predicted"/>
<evidence type="ECO:0000313" key="2">
    <source>
        <dbReference type="Proteomes" id="UP000663823"/>
    </source>
</evidence>
<evidence type="ECO:0000313" key="1">
    <source>
        <dbReference type="EMBL" id="CAF3696017.1"/>
    </source>
</evidence>
<name>A0A818UCK0_9BILA</name>
<gene>
    <name evidence="1" type="ORF">OTI717_LOCUS12206</name>
</gene>
<dbReference type="EMBL" id="CAJOAX010001213">
    <property type="protein sequence ID" value="CAF3696017.1"/>
    <property type="molecule type" value="Genomic_DNA"/>
</dbReference>
<dbReference type="AlphaFoldDB" id="A0A818UCK0"/>
<organism evidence="1 2">
    <name type="scientific">Rotaria sordida</name>
    <dbReference type="NCBI Taxonomy" id="392033"/>
    <lineage>
        <taxon>Eukaryota</taxon>
        <taxon>Metazoa</taxon>
        <taxon>Spiralia</taxon>
        <taxon>Gnathifera</taxon>
        <taxon>Rotifera</taxon>
        <taxon>Eurotatoria</taxon>
        <taxon>Bdelloidea</taxon>
        <taxon>Philodinida</taxon>
        <taxon>Philodinidae</taxon>
        <taxon>Rotaria</taxon>
    </lineage>
</organism>
<feature type="non-terminal residue" evidence="1">
    <location>
        <position position="1"/>
    </location>
</feature>
<protein>
    <submittedName>
        <fullName evidence="1">Uncharacterized protein</fullName>
    </submittedName>
</protein>
<comment type="caution">
    <text evidence="1">The sequence shown here is derived from an EMBL/GenBank/DDBJ whole genome shotgun (WGS) entry which is preliminary data.</text>
</comment>
<accession>A0A818UCK0</accession>